<accession>A0A2N9BLP1</accession>
<evidence type="ECO:0000256" key="1">
    <source>
        <dbReference type="SAM" id="MobiDB-lite"/>
    </source>
</evidence>
<keyword evidence="2" id="KW-0732">Signal</keyword>
<evidence type="ECO:0000313" key="3">
    <source>
        <dbReference type="EMBL" id="SOR84261.1"/>
    </source>
</evidence>
<dbReference type="RefSeq" id="WP_158688401.1">
    <property type="nucleotide sequence ID" value="NZ_LT962942.1"/>
</dbReference>
<gene>
    <name evidence="3" type="ORF">SCNRRL3882_7706</name>
</gene>
<keyword evidence="4" id="KW-1185">Reference proteome</keyword>
<dbReference type="AlphaFoldDB" id="A0A2N9BLP1"/>
<evidence type="ECO:0000313" key="4">
    <source>
        <dbReference type="Proteomes" id="UP000235464"/>
    </source>
</evidence>
<dbReference type="EMBL" id="LT963352">
    <property type="protein sequence ID" value="SOR84261.1"/>
    <property type="molecule type" value="Genomic_DNA"/>
</dbReference>
<feature type="region of interest" description="Disordered" evidence="1">
    <location>
        <begin position="34"/>
        <end position="53"/>
    </location>
</feature>
<feature type="chain" id="PRO_5015009640" evidence="2">
    <location>
        <begin position="39"/>
        <end position="87"/>
    </location>
</feature>
<feature type="signal peptide" evidence="2">
    <location>
        <begin position="1"/>
        <end position="38"/>
    </location>
</feature>
<protein>
    <submittedName>
        <fullName evidence="3">Uncharacterized protein</fullName>
    </submittedName>
</protein>
<dbReference type="PROSITE" id="PS51257">
    <property type="entry name" value="PROKAR_LIPOPROTEIN"/>
    <property type="match status" value="1"/>
</dbReference>
<evidence type="ECO:0000256" key="2">
    <source>
        <dbReference type="SAM" id="SignalP"/>
    </source>
</evidence>
<reference evidence="4" key="1">
    <citation type="submission" date="2017-11" db="EMBL/GenBank/DDBJ databases">
        <authorList>
            <person name="Wibberg D."/>
        </authorList>
    </citation>
    <scope>NUCLEOTIDE SEQUENCE [LARGE SCALE GENOMIC DNA]</scope>
</reference>
<name>A0A2N9BLP1_STRCX</name>
<feature type="region of interest" description="Disordered" evidence="1">
    <location>
        <begin position="59"/>
        <end position="87"/>
    </location>
</feature>
<dbReference type="Proteomes" id="UP000235464">
    <property type="component" value="Chromosome I"/>
</dbReference>
<organism evidence="3 4">
    <name type="scientific">Streptomyces chartreusis NRRL 3882</name>
    <dbReference type="NCBI Taxonomy" id="1079985"/>
    <lineage>
        <taxon>Bacteria</taxon>
        <taxon>Bacillati</taxon>
        <taxon>Actinomycetota</taxon>
        <taxon>Actinomycetes</taxon>
        <taxon>Kitasatosporales</taxon>
        <taxon>Streptomycetaceae</taxon>
        <taxon>Streptomyces</taxon>
    </lineage>
</organism>
<sequence length="87" mass="9164">MRQAPQRRRSANEMAHLAAFAAVSVLALAGCAASTASSAPPRPSDDTVEPGDLVRVVNPSKPVALDNGDGDWNLSWPRWTTPTPPST</sequence>
<proteinExistence type="predicted"/>